<accession>A0A918TNJ1</accession>
<proteinExistence type="predicted"/>
<keyword evidence="2" id="KW-1185">Reference proteome</keyword>
<evidence type="ECO:0008006" key="3">
    <source>
        <dbReference type="Google" id="ProtNLM"/>
    </source>
</evidence>
<dbReference type="Proteomes" id="UP000644507">
    <property type="component" value="Unassembled WGS sequence"/>
</dbReference>
<gene>
    <name evidence="1" type="ORF">GCM10007100_19050</name>
</gene>
<reference evidence="1" key="2">
    <citation type="submission" date="2020-09" db="EMBL/GenBank/DDBJ databases">
        <authorList>
            <person name="Sun Q."/>
            <person name="Kim S."/>
        </authorList>
    </citation>
    <scope>NUCLEOTIDE SEQUENCE</scope>
    <source>
        <strain evidence="1">KCTC 12988</strain>
    </source>
</reference>
<organism evidence="1 2">
    <name type="scientific">Roseibacillus persicicus</name>
    <dbReference type="NCBI Taxonomy" id="454148"/>
    <lineage>
        <taxon>Bacteria</taxon>
        <taxon>Pseudomonadati</taxon>
        <taxon>Verrucomicrobiota</taxon>
        <taxon>Verrucomicrobiia</taxon>
        <taxon>Verrucomicrobiales</taxon>
        <taxon>Verrucomicrobiaceae</taxon>
        <taxon>Roseibacillus</taxon>
    </lineage>
</organism>
<reference evidence="1" key="1">
    <citation type="journal article" date="2014" name="Int. J. Syst. Evol. Microbiol.">
        <title>Complete genome sequence of Corynebacterium casei LMG S-19264T (=DSM 44701T), isolated from a smear-ripened cheese.</title>
        <authorList>
            <consortium name="US DOE Joint Genome Institute (JGI-PGF)"/>
            <person name="Walter F."/>
            <person name="Albersmeier A."/>
            <person name="Kalinowski J."/>
            <person name="Ruckert C."/>
        </authorList>
    </citation>
    <scope>NUCLEOTIDE SEQUENCE</scope>
    <source>
        <strain evidence="1">KCTC 12988</strain>
    </source>
</reference>
<sequence length="250" mass="25779">MAEGTIVLYSDNFNGPDSGSFDAASPPDGLRVGGAVAGPASYLQSFGQQQGILGAQLDMTDGGGLRFGPETSRFDWAAGSTGGDILGAGGIKVTFDWIHSGTSTEWIAWKVGTPNGDSGVNAGEVDHALLIRQSATGGGETNERWDNGANQGYSGVAHDSAAGTHAVELVYTFGSFADGTDVNLVATVDGVRIVEDTFTWDNNGGSLFMELATGTTENFVDNLVVSTVPEPSVSLLGLAGLGCLLRRRRG</sequence>
<evidence type="ECO:0000313" key="2">
    <source>
        <dbReference type="Proteomes" id="UP000644507"/>
    </source>
</evidence>
<dbReference type="AlphaFoldDB" id="A0A918TNJ1"/>
<dbReference type="EMBL" id="BMXI01000007">
    <property type="protein sequence ID" value="GHC52855.1"/>
    <property type="molecule type" value="Genomic_DNA"/>
</dbReference>
<evidence type="ECO:0000313" key="1">
    <source>
        <dbReference type="EMBL" id="GHC52855.1"/>
    </source>
</evidence>
<protein>
    <recommendedName>
        <fullName evidence="3">PEP-CTERM protein-sorting domain-containing protein</fullName>
    </recommendedName>
</protein>
<comment type="caution">
    <text evidence="1">The sequence shown here is derived from an EMBL/GenBank/DDBJ whole genome shotgun (WGS) entry which is preliminary data.</text>
</comment>
<name>A0A918TNJ1_9BACT</name>